<keyword evidence="3" id="KW-1185">Reference proteome</keyword>
<accession>A0A0D9ZNH8</accession>
<protein>
    <submittedName>
        <fullName evidence="2">Uncharacterized protein</fullName>
    </submittedName>
</protein>
<evidence type="ECO:0000313" key="3">
    <source>
        <dbReference type="Proteomes" id="UP000026961"/>
    </source>
</evidence>
<dbReference type="Gramene" id="OGLUM04G19670.1">
    <property type="protein sequence ID" value="OGLUM04G19670.1"/>
    <property type="gene ID" value="OGLUM04G19670"/>
</dbReference>
<feature type="region of interest" description="Disordered" evidence="1">
    <location>
        <begin position="243"/>
        <end position="297"/>
    </location>
</feature>
<organism evidence="2">
    <name type="scientific">Oryza glumipatula</name>
    <dbReference type="NCBI Taxonomy" id="40148"/>
    <lineage>
        <taxon>Eukaryota</taxon>
        <taxon>Viridiplantae</taxon>
        <taxon>Streptophyta</taxon>
        <taxon>Embryophyta</taxon>
        <taxon>Tracheophyta</taxon>
        <taxon>Spermatophyta</taxon>
        <taxon>Magnoliopsida</taxon>
        <taxon>Liliopsida</taxon>
        <taxon>Poales</taxon>
        <taxon>Poaceae</taxon>
        <taxon>BOP clade</taxon>
        <taxon>Oryzoideae</taxon>
        <taxon>Oryzeae</taxon>
        <taxon>Oryzinae</taxon>
        <taxon>Oryza</taxon>
    </lineage>
</organism>
<feature type="compositionally biased region" description="Pro residues" evidence="1">
    <location>
        <begin position="253"/>
        <end position="263"/>
    </location>
</feature>
<evidence type="ECO:0000313" key="2">
    <source>
        <dbReference type="EnsemblPlants" id="OGLUM04G19670.1"/>
    </source>
</evidence>
<proteinExistence type="predicted"/>
<reference evidence="2" key="1">
    <citation type="submission" date="2015-04" db="UniProtKB">
        <authorList>
            <consortium name="EnsemblPlants"/>
        </authorList>
    </citation>
    <scope>IDENTIFICATION</scope>
</reference>
<dbReference type="Proteomes" id="UP000026961">
    <property type="component" value="Chromosome 4"/>
</dbReference>
<dbReference type="EnsemblPlants" id="OGLUM04G19670.1">
    <property type="protein sequence ID" value="OGLUM04G19670.1"/>
    <property type="gene ID" value="OGLUM04G19670"/>
</dbReference>
<name>A0A0D9ZNH8_9ORYZ</name>
<evidence type="ECO:0000256" key="1">
    <source>
        <dbReference type="SAM" id="MobiDB-lite"/>
    </source>
</evidence>
<dbReference type="HOGENOM" id="CLU_081699_0_0_1"/>
<sequence>MAQLINREENLQKVPEQVGPSVKLQMKWMELVACRHPSLSSSISRKAAMHPTRRGTRDDVGRRFLKPALHKLLGLSVQGFSSTVYEDPQLNAATPGICTRTDRGLARSSSYRPNPVRSPVRKALARYTCRPLHPARCPFGPGPGPGGSSRWTGRMRYQCGRQRDERATCSVPVREGASSMWQKRRNQRYHRPVRARPRVLPRFRDAWPASDACTVVNNGNVRRAAFRPALRELMTTASGWPSTVDAHARWPQGSPPARDPSPKSPSDAGARGPPLNSVVPLAGIQCGRTRGPGPACH</sequence>
<dbReference type="AlphaFoldDB" id="A0A0D9ZNH8"/>
<reference evidence="2" key="2">
    <citation type="submission" date="2018-05" db="EMBL/GenBank/DDBJ databases">
        <title>OgluRS3 (Oryza glumaepatula Reference Sequence Version 3).</title>
        <authorList>
            <person name="Zhang J."/>
            <person name="Kudrna D."/>
            <person name="Lee S."/>
            <person name="Talag J."/>
            <person name="Welchert J."/>
            <person name="Wing R.A."/>
        </authorList>
    </citation>
    <scope>NUCLEOTIDE SEQUENCE [LARGE SCALE GENOMIC DNA]</scope>
</reference>